<proteinExistence type="predicted"/>
<feature type="domain" description="C2H2-type" evidence="1">
    <location>
        <begin position="29"/>
        <end position="58"/>
    </location>
</feature>
<dbReference type="PROSITE" id="PS50157">
    <property type="entry name" value="ZINC_FINGER_C2H2_2"/>
    <property type="match status" value="1"/>
</dbReference>
<reference evidence="2 3" key="2">
    <citation type="journal article" date="2010" name="Proc. Natl. Acad. Sci. U.S.A.">
        <title>Enigmatic, ultrasmall, uncultivated Archaea.</title>
        <authorList>
            <person name="Baker B.J."/>
            <person name="Comolli L.R."/>
            <person name="Dick G.J."/>
            <person name="Hauser L.J."/>
            <person name="Hyatt D."/>
            <person name="Dill B.D."/>
            <person name="Land M.L."/>
            <person name="Verberkmoes N.C."/>
            <person name="Hettich R.L."/>
            <person name="Banfield J.F."/>
        </authorList>
    </citation>
    <scope>NUCLEOTIDE SEQUENCE [LARGE SCALE GENOMIC DNA]</scope>
    <source>
        <strain evidence="2">ARMAN-2</strain>
    </source>
</reference>
<dbReference type="Proteomes" id="UP000332487">
    <property type="component" value="Unassembled WGS sequence"/>
</dbReference>
<reference evidence="2 3" key="1">
    <citation type="journal article" date="2009" name="Genome Biol.">
        <title>Community-wide analysis of microbial genome sequence signatures.</title>
        <authorList>
            <person name="Dick G.J."/>
            <person name="Andersson A.F."/>
            <person name="Baker B.J."/>
            <person name="Simmons S.L."/>
            <person name="Thomas B.C."/>
            <person name="Yelton A.P."/>
            <person name="Banfield J.F."/>
        </authorList>
    </citation>
    <scope>NUCLEOTIDE SEQUENCE [LARGE SCALE GENOMIC DNA]</scope>
    <source>
        <strain evidence="2">ARMAN-2</strain>
    </source>
</reference>
<dbReference type="InterPro" id="IPR036236">
    <property type="entry name" value="Znf_C2H2_sf"/>
</dbReference>
<dbReference type="EMBL" id="GG697235">
    <property type="protein sequence ID" value="EET90554.1"/>
    <property type="molecule type" value="Genomic_DNA"/>
</dbReference>
<keyword evidence="3" id="KW-1185">Reference proteome</keyword>
<organism evidence="2 3">
    <name type="scientific">Candidatus Micrarchaeum acidiphilum ARMAN-2</name>
    <dbReference type="NCBI Taxonomy" id="425595"/>
    <lineage>
        <taxon>Archaea</taxon>
        <taxon>Candidatus Micrarchaeota</taxon>
        <taxon>Candidatus Micrarchaeia</taxon>
        <taxon>Candidatus Micrarchaeales</taxon>
        <taxon>Candidatus Micrarchaeaceae</taxon>
        <taxon>Candidatus Micrarchaeum</taxon>
    </lineage>
</organism>
<accession>C7DG16</accession>
<dbReference type="AlphaFoldDB" id="C7DG16"/>
<dbReference type="PROSITE" id="PS00028">
    <property type="entry name" value="ZINC_FINGER_C2H2_1"/>
    <property type="match status" value="1"/>
</dbReference>
<sequence>MENKTTIGDIAVIKTANHGEGVPSGIKVYKCPYIGCDKYFTNSAGIYLHRKLDHGEIADDISSKGRKMNLKREFQKDKYISLKDSLKLFAHGYALMLKEKKYFAELEKKRKKGLHA</sequence>
<gene>
    <name evidence="2" type="ORF">UNLARM2_0025</name>
</gene>
<dbReference type="SUPFAM" id="SSF57667">
    <property type="entry name" value="beta-beta-alpha zinc fingers"/>
    <property type="match status" value="1"/>
</dbReference>
<evidence type="ECO:0000259" key="1">
    <source>
        <dbReference type="PROSITE" id="PS50157"/>
    </source>
</evidence>
<name>C7DG16_MICA2</name>
<dbReference type="InterPro" id="IPR013087">
    <property type="entry name" value="Znf_C2H2_type"/>
</dbReference>
<evidence type="ECO:0000313" key="3">
    <source>
        <dbReference type="Proteomes" id="UP000332487"/>
    </source>
</evidence>
<protein>
    <submittedName>
        <fullName evidence="2">Zinc finger C2H2-type domain protein</fullName>
    </submittedName>
</protein>
<evidence type="ECO:0000313" key="2">
    <source>
        <dbReference type="EMBL" id="EET90554.1"/>
    </source>
</evidence>